<feature type="domain" description="Sulfatase-modifying factor enzyme-like" evidence="4">
    <location>
        <begin position="168"/>
        <end position="302"/>
    </location>
</feature>
<protein>
    <submittedName>
        <fullName evidence="6">Ergothioneine biosynthesis protein EgtB</fullName>
    </submittedName>
</protein>
<organism evidence="6 7">
    <name type="scientific">Flavobacterium azizsancarii</name>
    <dbReference type="NCBI Taxonomy" id="2961580"/>
    <lineage>
        <taxon>Bacteria</taxon>
        <taxon>Pseudomonadati</taxon>
        <taxon>Bacteroidota</taxon>
        <taxon>Flavobacteriia</taxon>
        <taxon>Flavobacteriales</taxon>
        <taxon>Flavobacteriaceae</taxon>
        <taxon>Flavobacterium</taxon>
    </lineage>
</organism>
<evidence type="ECO:0000256" key="2">
    <source>
        <dbReference type="ARBA" id="ARBA00023004"/>
    </source>
</evidence>
<keyword evidence="1" id="KW-0560">Oxidoreductase</keyword>
<sequence length="379" mass="44539">MTARFLKVRKKTEKICTPLLVEDYSVQPSDFASPPKWHLAHTTWFWEEFLLTKYNPDYTVYHPDFSYLFNSYYNTVGKRIQRPSRGFMTRPSVEAVYAYRTYVTAAVELFMKNDLNQEILDIIEIGINHEEQHQELLVYDIKYLLGTQATFPGYGNHFLPASEKQEVGFVKIAAGIYEIGHTGSSFCFDNELGRHKVYVDDFEISNTLVTNAEYLQFIQDDGYRNFNYWHDEGWAWVNENEIEAPLYWHKIDNEWQVYDLNGLQKIAADLPVMHLNYYEAFAYAQWKGMRLPTEFEWEIASSQLSWGKVWEWTNSAYLAYPNFNKASGALGEYNGKFMVNQMVLRGASAATPENHSRNTYRNFFHPVMRWQFSGLRLVK</sequence>
<comment type="pathway">
    <text evidence="3">Amino-acid biosynthesis; ergothioneine biosynthesis.</text>
</comment>
<feature type="domain" description="Sulfatase-modifying factor enzyme-like" evidence="4">
    <location>
        <begin position="307"/>
        <end position="379"/>
    </location>
</feature>
<reference evidence="6 7" key="1">
    <citation type="journal article" date="2023" name="Chemosphere">
        <title>Whole genome analysis of Flavobacterium aziz-sancarii sp. nov., isolated from Ardley Island (Antarctica), revealed a rich resistome and bioremediation potential.</title>
        <authorList>
            <person name="Otur C."/>
            <person name="Okay S."/>
            <person name="Kurt-Kizildogan A."/>
        </authorList>
    </citation>
    <scope>NUCLEOTIDE SEQUENCE [LARGE SCALE GENOMIC DNA]</scope>
    <source>
        <strain evidence="6 7">AC</strain>
    </source>
</reference>
<dbReference type="SUPFAM" id="SSF56436">
    <property type="entry name" value="C-type lectin-like"/>
    <property type="match status" value="1"/>
</dbReference>
<dbReference type="Pfam" id="PF12867">
    <property type="entry name" value="DinB_2"/>
    <property type="match status" value="1"/>
</dbReference>
<keyword evidence="7" id="KW-1185">Reference proteome</keyword>
<dbReference type="RefSeq" id="WP_271336653.1">
    <property type="nucleotide sequence ID" value="NZ_JAMZNK010000024.1"/>
</dbReference>
<dbReference type="NCBIfam" id="TIGR03440">
    <property type="entry name" value="egtB_TIGR03440"/>
    <property type="match status" value="1"/>
</dbReference>
<gene>
    <name evidence="6" type="primary">egtB</name>
    <name evidence="6" type="ORF">NJT12_14580</name>
</gene>
<dbReference type="PANTHER" id="PTHR23150:SF36">
    <property type="entry name" value="HERCYNINE OXYGENASE"/>
    <property type="match status" value="1"/>
</dbReference>
<dbReference type="InterPro" id="IPR042095">
    <property type="entry name" value="SUMF_sf"/>
</dbReference>
<dbReference type="PANTHER" id="PTHR23150">
    <property type="entry name" value="SULFATASE MODIFYING FACTOR 1, 2"/>
    <property type="match status" value="1"/>
</dbReference>
<evidence type="ECO:0000256" key="1">
    <source>
        <dbReference type="ARBA" id="ARBA00023002"/>
    </source>
</evidence>
<evidence type="ECO:0000259" key="4">
    <source>
        <dbReference type="Pfam" id="PF03781"/>
    </source>
</evidence>
<comment type="caution">
    <text evidence="6">The sequence shown here is derived from an EMBL/GenBank/DDBJ whole genome shotgun (WGS) entry which is preliminary data.</text>
</comment>
<dbReference type="InterPro" id="IPR005532">
    <property type="entry name" value="SUMF_dom"/>
</dbReference>
<keyword evidence="2" id="KW-0408">Iron</keyword>
<evidence type="ECO:0000259" key="5">
    <source>
        <dbReference type="Pfam" id="PF12867"/>
    </source>
</evidence>
<evidence type="ECO:0000313" key="6">
    <source>
        <dbReference type="EMBL" id="MDA6070841.1"/>
    </source>
</evidence>
<dbReference type="EMBL" id="JAMZNK010000024">
    <property type="protein sequence ID" value="MDA6070841.1"/>
    <property type="molecule type" value="Genomic_DNA"/>
</dbReference>
<evidence type="ECO:0000256" key="3">
    <source>
        <dbReference type="ARBA" id="ARBA00037882"/>
    </source>
</evidence>
<evidence type="ECO:0000313" key="7">
    <source>
        <dbReference type="Proteomes" id="UP001212170"/>
    </source>
</evidence>
<name>A0ABT4WEF4_9FLAO</name>
<dbReference type="InterPro" id="IPR051043">
    <property type="entry name" value="Sulfatase_Mod_Factor_Kinase"/>
</dbReference>
<dbReference type="InterPro" id="IPR017806">
    <property type="entry name" value="EgtB"/>
</dbReference>
<dbReference type="InterPro" id="IPR016187">
    <property type="entry name" value="CTDL_fold"/>
</dbReference>
<accession>A0ABT4WEF4</accession>
<dbReference type="Gene3D" id="3.90.1580.10">
    <property type="entry name" value="paralog of FGE (formylglycine-generating enzyme)"/>
    <property type="match status" value="2"/>
</dbReference>
<feature type="domain" description="DinB-like" evidence="5">
    <location>
        <begin position="5"/>
        <end position="135"/>
    </location>
</feature>
<dbReference type="InterPro" id="IPR024775">
    <property type="entry name" value="DinB-like"/>
</dbReference>
<dbReference type="Pfam" id="PF03781">
    <property type="entry name" value="FGE-sulfatase"/>
    <property type="match status" value="2"/>
</dbReference>
<dbReference type="Proteomes" id="UP001212170">
    <property type="component" value="Unassembled WGS sequence"/>
</dbReference>
<proteinExistence type="predicted"/>